<accession>A0ABV6WTZ3</accession>
<dbReference type="EMBL" id="JBHEZY010000001">
    <property type="protein sequence ID" value="MFC1429407.1"/>
    <property type="molecule type" value="Genomic_DNA"/>
</dbReference>
<reference evidence="1 2" key="1">
    <citation type="submission" date="2024-09" db="EMBL/GenBank/DDBJ databases">
        <authorList>
            <person name="Lee S.D."/>
        </authorList>
    </citation>
    <scope>NUCLEOTIDE SEQUENCE [LARGE SCALE GENOMIC DNA]</scope>
    <source>
        <strain evidence="1 2">N1-3</strain>
    </source>
</reference>
<evidence type="ECO:0000313" key="1">
    <source>
        <dbReference type="EMBL" id="MFC1429407.1"/>
    </source>
</evidence>
<gene>
    <name evidence="1" type="ORF">ACEZDB_01880</name>
</gene>
<protein>
    <submittedName>
        <fullName evidence="1">Uncharacterized protein</fullName>
    </submittedName>
</protein>
<dbReference type="Proteomes" id="UP001592530">
    <property type="component" value="Unassembled WGS sequence"/>
</dbReference>
<proteinExistence type="predicted"/>
<sequence length="116" mass="12446">MVDDSLLNQVAHQLELAGLQAADFDEPQIGGFGIQPDNDGVWVVWTPSNNLSEIAFRQLAGGDRTHPIILHMGRVKHIMAEAMLRVLVSAGLNAKMSSDSMSPATIEVRPAEISGA</sequence>
<organism evidence="1 2">
    <name type="scientific">Streptacidiphilus alkalitolerans</name>
    <dbReference type="NCBI Taxonomy" id="3342712"/>
    <lineage>
        <taxon>Bacteria</taxon>
        <taxon>Bacillati</taxon>
        <taxon>Actinomycetota</taxon>
        <taxon>Actinomycetes</taxon>
        <taxon>Kitasatosporales</taxon>
        <taxon>Streptomycetaceae</taxon>
        <taxon>Streptacidiphilus</taxon>
    </lineage>
</organism>
<evidence type="ECO:0000313" key="2">
    <source>
        <dbReference type="Proteomes" id="UP001592530"/>
    </source>
</evidence>
<dbReference type="RefSeq" id="WP_380547988.1">
    <property type="nucleotide sequence ID" value="NZ_JBHEZY010000001.1"/>
</dbReference>
<name>A0ABV6WTZ3_9ACTN</name>
<comment type="caution">
    <text evidence="1">The sequence shown here is derived from an EMBL/GenBank/DDBJ whole genome shotgun (WGS) entry which is preliminary data.</text>
</comment>